<dbReference type="AlphaFoldDB" id="A0AAE3LI37"/>
<dbReference type="SUPFAM" id="SSF56601">
    <property type="entry name" value="beta-lactamase/transpeptidase-like"/>
    <property type="match status" value="1"/>
</dbReference>
<dbReference type="Gene3D" id="3.40.710.10">
    <property type="entry name" value="DD-peptidase/beta-lactamase superfamily"/>
    <property type="match status" value="1"/>
</dbReference>
<accession>A0AAE3LI37</accession>
<sequence length="388" mass="43209">MYENFKYLDAVAQKEITNGVFSGSVLSVIHKGETVYLKSFGLADKEKNIPMKTDSIFRLFSMSKPVTAAAAMILIERGLLDTRHLLKWFIPEFSDPVVLDENGERPADRDITIGDLLTMTSGIPYPDGTPAGQKMGALWGEQSEKYLKGEKLLDTVSFAKEMGKRPLMFSPGEKWMYGASADIMGAVIEVVSGMKFGDFLRKEIFEPLGMNDTGFYIPAEKYSRLAQCYEYKNGGNEPFTHFHLCLTDYTVPPAFESGGAGLVSTVEDYAKFAKMLMNKGELDGVRILGRNTVDFMTRNGLTPEQRKTLNWDSTKGHGYGNFMRILEDPSTAGLIQSEGSFGWDGWMGCYFSIDPKEQLCILYFIQQTGAGTTDSARRLQNIAWGAVK</sequence>
<proteinExistence type="predicted"/>
<evidence type="ECO:0000259" key="1">
    <source>
        <dbReference type="Pfam" id="PF00144"/>
    </source>
</evidence>
<dbReference type="PANTHER" id="PTHR43283">
    <property type="entry name" value="BETA-LACTAMASE-RELATED"/>
    <property type="match status" value="1"/>
</dbReference>
<dbReference type="EMBL" id="JAOQJZ010000012">
    <property type="protein sequence ID" value="MCU6706438.1"/>
    <property type="molecule type" value="Genomic_DNA"/>
</dbReference>
<reference evidence="2 3" key="1">
    <citation type="journal article" date="2021" name="ISME Commun">
        <title>Automated analysis of genomic sequences facilitates high-throughput and comprehensive description of bacteria.</title>
        <authorList>
            <person name="Hitch T.C.A."/>
        </authorList>
    </citation>
    <scope>NUCLEOTIDE SEQUENCE [LARGE SCALE GENOMIC DNA]</scope>
    <source>
        <strain evidence="2 3">Sanger_31</strain>
    </source>
</reference>
<dbReference type="InterPro" id="IPR012338">
    <property type="entry name" value="Beta-lactam/transpept-like"/>
</dbReference>
<organism evidence="2 3">
    <name type="scientific">Hominimerdicola aceti</name>
    <dbReference type="NCBI Taxonomy" id="2981726"/>
    <lineage>
        <taxon>Bacteria</taxon>
        <taxon>Bacillati</taxon>
        <taxon>Bacillota</taxon>
        <taxon>Clostridia</taxon>
        <taxon>Eubacteriales</taxon>
        <taxon>Oscillospiraceae</taxon>
        <taxon>Hominimerdicola</taxon>
    </lineage>
</organism>
<gene>
    <name evidence="2" type="ORF">OCV57_10960</name>
</gene>
<comment type="caution">
    <text evidence="2">The sequence shown here is derived from an EMBL/GenBank/DDBJ whole genome shotgun (WGS) entry which is preliminary data.</text>
</comment>
<dbReference type="Pfam" id="PF00144">
    <property type="entry name" value="Beta-lactamase"/>
    <property type="match status" value="1"/>
</dbReference>
<dbReference type="PANTHER" id="PTHR43283:SF3">
    <property type="entry name" value="BETA-LACTAMASE FAMILY PROTEIN (AFU_ORTHOLOGUE AFUA_5G07500)"/>
    <property type="match status" value="1"/>
</dbReference>
<dbReference type="InterPro" id="IPR050789">
    <property type="entry name" value="Diverse_Enzym_Activities"/>
</dbReference>
<name>A0AAE3LI37_9FIRM</name>
<evidence type="ECO:0000313" key="3">
    <source>
        <dbReference type="Proteomes" id="UP001208131"/>
    </source>
</evidence>
<keyword evidence="3" id="KW-1185">Reference proteome</keyword>
<dbReference type="Proteomes" id="UP001208131">
    <property type="component" value="Unassembled WGS sequence"/>
</dbReference>
<dbReference type="RefSeq" id="WP_267301583.1">
    <property type="nucleotide sequence ID" value="NZ_JAOQJZ010000012.1"/>
</dbReference>
<feature type="domain" description="Beta-lactamase-related" evidence="1">
    <location>
        <begin position="9"/>
        <end position="374"/>
    </location>
</feature>
<protein>
    <submittedName>
        <fullName evidence="2">Beta-lactamase family protein</fullName>
    </submittedName>
</protein>
<evidence type="ECO:0000313" key="2">
    <source>
        <dbReference type="EMBL" id="MCU6706438.1"/>
    </source>
</evidence>
<dbReference type="InterPro" id="IPR001466">
    <property type="entry name" value="Beta-lactam-related"/>
</dbReference>